<keyword evidence="2" id="KW-1185">Reference proteome</keyword>
<name>A0AAN7Y3U4_9EURO</name>
<dbReference type="EMBL" id="JAVRRJ010000010">
    <property type="protein sequence ID" value="KAK5081270.1"/>
    <property type="molecule type" value="Genomic_DNA"/>
</dbReference>
<organism evidence="1 2">
    <name type="scientific">Lithohypha guttulata</name>
    <dbReference type="NCBI Taxonomy" id="1690604"/>
    <lineage>
        <taxon>Eukaryota</taxon>
        <taxon>Fungi</taxon>
        <taxon>Dikarya</taxon>
        <taxon>Ascomycota</taxon>
        <taxon>Pezizomycotina</taxon>
        <taxon>Eurotiomycetes</taxon>
        <taxon>Chaetothyriomycetidae</taxon>
        <taxon>Chaetothyriales</taxon>
        <taxon>Trichomeriaceae</taxon>
        <taxon>Lithohypha</taxon>
    </lineage>
</organism>
<protein>
    <submittedName>
        <fullName evidence="1">Uncharacterized protein</fullName>
    </submittedName>
</protein>
<gene>
    <name evidence="1" type="ORF">LTR05_008064</name>
</gene>
<dbReference type="Proteomes" id="UP001309876">
    <property type="component" value="Unassembled WGS sequence"/>
</dbReference>
<accession>A0AAN7Y3U4</accession>
<reference evidence="1 2" key="1">
    <citation type="submission" date="2023-08" db="EMBL/GenBank/DDBJ databases">
        <title>Black Yeasts Isolated from many extreme environments.</title>
        <authorList>
            <person name="Coleine C."/>
            <person name="Stajich J.E."/>
            <person name="Selbmann L."/>
        </authorList>
    </citation>
    <scope>NUCLEOTIDE SEQUENCE [LARGE SCALE GENOMIC DNA]</scope>
    <source>
        <strain evidence="1 2">CCFEE 5910</strain>
    </source>
</reference>
<comment type="caution">
    <text evidence="1">The sequence shown here is derived from an EMBL/GenBank/DDBJ whole genome shotgun (WGS) entry which is preliminary data.</text>
</comment>
<evidence type="ECO:0000313" key="1">
    <source>
        <dbReference type="EMBL" id="KAK5081270.1"/>
    </source>
</evidence>
<proteinExistence type="predicted"/>
<sequence>MAEGQNHTSALRFFKLSLPETDGESSLLLQMPSEVMQIILGELLIADNVLGVRDEYPAQFIVPRGKKRDARGRFTTKTQPKNVRGYHLTPAILATSQCMLREGLDILYSKNRLGLQIQTDTPPRGEGNCRNSKCLNCYVLSATIPARADERLVLQGNNGWETNPNEDEFVYRFKHFDLSLLEHPQYFRAYKLRPLISQLAPSLVDKCVQISGDFSAYAYTSFLRWQRPINQFQLLRCRDFKFQVSHATVKAVEEVVTSQRPVIDLERPLQTMRLIVQAIKVYYFNRGQPVGEILNLYSNLDNAMYDFDVQKFSLSRRELFIQYQKEIVSALESIKDYDEIVEHALKQEFLNEMSKSTK</sequence>
<evidence type="ECO:0000313" key="2">
    <source>
        <dbReference type="Proteomes" id="UP001309876"/>
    </source>
</evidence>
<dbReference type="AlphaFoldDB" id="A0AAN7Y3U4"/>